<proteinExistence type="predicted"/>
<dbReference type="GO" id="GO:0006779">
    <property type="term" value="P:porphyrin-containing compound biosynthetic process"/>
    <property type="evidence" value="ECO:0007669"/>
    <property type="project" value="InterPro"/>
</dbReference>
<dbReference type="RefSeq" id="WP_350342315.1">
    <property type="nucleotide sequence ID" value="NZ_CP158367.1"/>
</dbReference>
<reference evidence="2" key="1">
    <citation type="journal article" date="2013" name="Extremophiles">
        <title>Proteinivorax tanatarense gen. nov., sp. nov., an anaerobic, haloalkaliphilic, proteolytic bacterium isolated from a decaying algal bloom, and proposal of Proteinivoraceae fam. nov.</title>
        <authorList>
            <person name="Kevbrin V."/>
            <person name="Boltyanskaya Y."/>
            <person name="Zhilina T."/>
            <person name="Kolganova T."/>
            <person name="Lavrentjeva E."/>
            <person name="Kuznetsov B."/>
        </authorList>
    </citation>
    <scope>NUCLEOTIDE SEQUENCE</scope>
    <source>
        <strain evidence="2">Z-910T</strain>
    </source>
</reference>
<dbReference type="InterPro" id="IPR038071">
    <property type="entry name" value="UROD/MetE-like_sf"/>
</dbReference>
<dbReference type="CDD" id="cd03465">
    <property type="entry name" value="URO-D_like"/>
    <property type="match status" value="1"/>
</dbReference>
<accession>A0AAU7VIB7</accession>
<protein>
    <submittedName>
        <fullName evidence="2">Uroporphyrinogen decarboxylase family protein</fullName>
    </submittedName>
</protein>
<feature type="domain" description="Uroporphyrinogen decarboxylase (URO-D)" evidence="1">
    <location>
        <begin position="7"/>
        <end position="341"/>
    </location>
</feature>
<dbReference type="Gene3D" id="3.20.20.210">
    <property type="match status" value="1"/>
</dbReference>
<name>A0AAU7VIB7_9FIRM</name>
<evidence type="ECO:0000259" key="1">
    <source>
        <dbReference type="Pfam" id="PF01208"/>
    </source>
</evidence>
<dbReference type="InterPro" id="IPR052024">
    <property type="entry name" value="Methanogen_methyltrans"/>
</dbReference>
<dbReference type="SUPFAM" id="SSF51726">
    <property type="entry name" value="UROD/MetE-like"/>
    <property type="match status" value="1"/>
</dbReference>
<dbReference type="GO" id="GO:0004853">
    <property type="term" value="F:uroporphyrinogen decarboxylase activity"/>
    <property type="evidence" value="ECO:0007669"/>
    <property type="project" value="InterPro"/>
</dbReference>
<dbReference type="AlphaFoldDB" id="A0AAU7VIB7"/>
<dbReference type="Pfam" id="PF01208">
    <property type="entry name" value="URO-D"/>
    <property type="match status" value="1"/>
</dbReference>
<reference evidence="2" key="2">
    <citation type="submission" date="2024-06" db="EMBL/GenBank/DDBJ databases">
        <authorList>
            <person name="Petrova K.O."/>
            <person name="Toshchakov S.V."/>
            <person name="Boltjanskaja Y.V."/>
            <person name="Kevbrin V."/>
        </authorList>
    </citation>
    <scope>NUCLEOTIDE SEQUENCE</scope>
    <source>
        <strain evidence="2">Z-910T</strain>
    </source>
</reference>
<evidence type="ECO:0000313" key="2">
    <source>
        <dbReference type="EMBL" id="XBX73555.1"/>
    </source>
</evidence>
<dbReference type="EMBL" id="CP158367">
    <property type="protein sequence ID" value="XBX73555.1"/>
    <property type="molecule type" value="Genomic_DNA"/>
</dbReference>
<organism evidence="2">
    <name type="scientific">Proteinivorax tanatarense</name>
    <dbReference type="NCBI Taxonomy" id="1260629"/>
    <lineage>
        <taxon>Bacteria</taxon>
        <taxon>Bacillati</taxon>
        <taxon>Bacillota</taxon>
        <taxon>Clostridia</taxon>
        <taxon>Eubacteriales</taxon>
        <taxon>Proteinivoracaceae</taxon>
        <taxon>Proteinivorax</taxon>
    </lineage>
</organism>
<sequence length="357" mass="39775">MVVEQMTPRERMDAFSKGQEIDRVICVPDMGVTMAPFINVKASEYYHSPQLMADLEIALFKRLRHDSVSISTSLRGMAEAMGAKVCYPDYNISYLLEPAVKSIEQVEYLKVADPWKDGKLPVLLRALQLTRDALIEDVDVGAAMTGPFSVAASVVGTENLLRWMIKHPKKVHTVMEIIAESNNRYIEEVAKLGLGVGFADPVSSTSVISPKQFREFSLPYLKQNIDKIKETTKSSPAIHVCGTSREIWEDIVQAGVSNFSIDNVEDLAEAKKVMGNRVIITGNVPPVDVIHKGNKSDIFNSVRQCILKGHDSPKGYILSTGCQIPMHTPIENIELFMEAGKYYGQYPINENLLKSRQ</sequence>
<gene>
    <name evidence="2" type="ORF">PRVXT_001542</name>
</gene>
<dbReference type="PANTHER" id="PTHR47099:SF1">
    <property type="entry name" value="METHYLCOBAMIDE:COM METHYLTRANSFERASE MTBA"/>
    <property type="match status" value="1"/>
</dbReference>
<dbReference type="InterPro" id="IPR000257">
    <property type="entry name" value="Uroporphyrinogen_deCOase"/>
</dbReference>
<dbReference type="PANTHER" id="PTHR47099">
    <property type="entry name" value="METHYLCOBAMIDE:COM METHYLTRANSFERASE MTBA"/>
    <property type="match status" value="1"/>
</dbReference>